<reference evidence="7 8" key="1">
    <citation type="submission" date="2021-01" db="EMBL/GenBank/DDBJ databases">
        <title>Cercospora kikuchii MAFF 305040 whole genome shotgun sequence.</title>
        <authorList>
            <person name="Kashiwa T."/>
            <person name="Suzuki T."/>
        </authorList>
    </citation>
    <scope>NUCLEOTIDE SEQUENCE [LARGE SCALE GENOMIC DNA]</scope>
    <source>
        <strain evidence="7 8">MAFF 305040</strain>
    </source>
</reference>
<keyword evidence="2 4" id="KW-0863">Zinc-finger</keyword>
<feature type="compositionally biased region" description="Acidic residues" evidence="5">
    <location>
        <begin position="68"/>
        <end position="77"/>
    </location>
</feature>
<dbReference type="GO" id="GO:0005737">
    <property type="term" value="C:cytoplasm"/>
    <property type="evidence" value="ECO:0007669"/>
    <property type="project" value="TreeGrafter"/>
</dbReference>
<dbReference type="InterPro" id="IPR013083">
    <property type="entry name" value="Znf_RING/FYVE/PHD"/>
</dbReference>
<protein>
    <recommendedName>
        <fullName evidence="6">RING-type domain-containing protein</fullName>
    </recommendedName>
</protein>
<dbReference type="GO" id="GO:0008270">
    <property type="term" value="F:zinc ion binding"/>
    <property type="evidence" value="ECO:0007669"/>
    <property type="project" value="UniProtKB-KW"/>
</dbReference>
<evidence type="ECO:0000256" key="4">
    <source>
        <dbReference type="PROSITE-ProRule" id="PRU00175"/>
    </source>
</evidence>
<keyword evidence="1" id="KW-0479">Metal-binding</keyword>
<accession>A0A9P3CKH4</accession>
<evidence type="ECO:0000256" key="1">
    <source>
        <dbReference type="ARBA" id="ARBA00022723"/>
    </source>
</evidence>
<dbReference type="SUPFAM" id="SSF57850">
    <property type="entry name" value="RING/U-box"/>
    <property type="match status" value="1"/>
</dbReference>
<proteinExistence type="predicted"/>
<dbReference type="EMBL" id="BOLY01000005">
    <property type="protein sequence ID" value="GIZ44877.1"/>
    <property type="molecule type" value="Genomic_DNA"/>
</dbReference>
<dbReference type="InterPro" id="IPR001841">
    <property type="entry name" value="Znf_RING"/>
</dbReference>
<evidence type="ECO:0000256" key="5">
    <source>
        <dbReference type="SAM" id="MobiDB-lite"/>
    </source>
</evidence>
<feature type="region of interest" description="Disordered" evidence="5">
    <location>
        <begin position="29"/>
        <end position="79"/>
    </location>
</feature>
<feature type="compositionally biased region" description="Acidic residues" evidence="5">
    <location>
        <begin position="32"/>
        <end position="60"/>
    </location>
</feature>
<dbReference type="GO" id="GO:0016567">
    <property type="term" value="P:protein ubiquitination"/>
    <property type="evidence" value="ECO:0007669"/>
    <property type="project" value="TreeGrafter"/>
</dbReference>
<keyword evidence="3" id="KW-0862">Zinc</keyword>
<evidence type="ECO:0000313" key="7">
    <source>
        <dbReference type="EMBL" id="GIZ44877.1"/>
    </source>
</evidence>
<dbReference type="Pfam" id="PF13639">
    <property type="entry name" value="zf-RING_2"/>
    <property type="match status" value="1"/>
</dbReference>
<evidence type="ECO:0000259" key="6">
    <source>
        <dbReference type="PROSITE" id="PS50089"/>
    </source>
</evidence>
<gene>
    <name evidence="7" type="ORF">CKM354_000806300</name>
</gene>
<dbReference type="CDD" id="cd16454">
    <property type="entry name" value="RING-H2_PA-TM-RING"/>
    <property type="match status" value="1"/>
</dbReference>
<dbReference type="GeneID" id="68293638"/>
<dbReference type="GO" id="GO:0061630">
    <property type="term" value="F:ubiquitin protein ligase activity"/>
    <property type="evidence" value="ECO:0007669"/>
    <property type="project" value="TreeGrafter"/>
</dbReference>
<keyword evidence="8" id="KW-1185">Reference proteome</keyword>
<dbReference type="Proteomes" id="UP000825890">
    <property type="component" value="Unassembled WGS sequence"/>
</dbReference>
<feature type="domain" description="RING-type" evidence="6">
    <location>
        <begin position="337"/>
        <end position="379"/>
    </location>
</feature>
<dbReference type="PROSITE" id="PS50089">
    <property type="entry name" value="ZF_RING_2"/>
    <property type="match status" value="1"/>
</dbReference>
<evidence type="ECO:0000313" key="8">
    <source>
        <dbReference type="Proteomes" id="UP000825890"/>
    </source>
</evidence>
<sequence>MAAIEGLTVPQNVDLQGVDVGDLIFVEKVEALEDDSDDDAEHENEEEYESDRDEDGDEHGDDSSSTSDDNESDADDGDSFKPTMYIVVSITKDAEEIVDISIAPLAFSDKVGAQYGDHIYHISGNQCDASHTCDEACPFATSIKQVASDASVFLVSPTGDYIRSVIMSPRRCLETCTNGFLDSLSCLSDMVENYTPEMLVYEQSNAGVVPAFLEKPLCPVCIGPGLLQEQQSLQHDLLVNNIMRFTAIVDYHGSVAARRTSLGYQFVQFDERRWGMAFGDMLPEDGDGYDDGEYEHWQEAQDPNAIVRLQPASKETIAALPRKRRSEVTFQGEDELCPIDQQKFESDCTLLQLPCGHDKFHEECLVQWLRHHNTCPVCREVVPDVNGEQEGEAEPEITPAAMRMSLQEALTSLGLAEDADFDAVDQEMLPLIFDSARVDRPGWRTETAIARIQAEIALRAADAEENEADGGVPIQNENENKGEDEVMADE</sequence>
<feature type="region of interest" description="Disordered" evidence="5">
    <location>
        <begin position="461"/>
        <end position="490"/>
    </location>
</feature>
<evidence type="ECO:0000256" key="3">
    <source>
        <dbReference type="ARBA" id="ARBA00022833"/>
    </source>
</evidence>
<comment type="caution">
    <text evidence="7">The sequence shown here is derived from an EMBL/GenBank/DDBJ whole genome shotgun (WGS) entry which is preliminary data.</text>
</comment>
<evidence type="ECO:0000256" key="2">
    <source>
        <dbReference type="ARBA" id="ARBA00022771"/>
    </source>
</evidence>
<organism evidence="7 8">
    <name type="scientific">Cercospora kikuchii</name>
    <dbReference type="NCBI Taxonomy" id="84275"/>
    <lineage>
        <taxon>Eukaryota</taxon>
        <taxon>Fungi</taxon>
        <taxon>Dikarya</taxon>
        <taxon>Ascomycota</taxon>
        <taxon>Pezizomycotina</taxon>
        <taxon>Dothideomycetes</taxon>
        <taxon>Dothideomycetidae</taxon>
        <taxon>Mycosphaerellales</taxon>
        <taxon>Mycosphaerellaceae</taxon>
        <taxon>Cercospora</taxon>
    </lineage>
</organism>
<dbReference type="AlphaFoldDB" id="A0A9P3CKH4"/>
<dbReference type="PANTHER" id="PTHR15710">
    <property type="entry name" value="E3 UBIQUITIN-PROTEIN LIGASE PRAJA"/>
    <property type="match status" value="1"/>
</dbReference>
<dbReference type="OrthoDB" id="8062037at2759"/>
<dbReference type="RefSeq" id="XP_044659364.1">
    <property type="nucleotide sequence ID" value="XM_044803429.1"/>
</dbReference>
<dbReference type="PANTHER" id="PTHR15710:SF243">
    <property type="entry name" value="E3 UBIQUITIN-PROTEIN LIGASE PRAJA-2 ISOFORM X1"/>
    <property type="match status" value="1"/>
</dbReference>
<dbReference type="Gene3D" id="3.30.40.10">
    <property type="entry name" value="Zinc/RING finger domain, C3HC4 (zinc finger)"/>
    <property type="match status" value="1"/>
</dbReference>
<name>A0A9P3CKH4_9PEZI</name>